<sequence length="479" mass="51654">MFLVTAAFVVFVPCVVHAAQKGALDDEKWLGACKLAAEFKKVQNRLVFRLEAPAKAATGYIRQLLRTKILIEKQKKGTYSKKEIALINYYAGKAESALQEASGTTLTALASALRNSAAAEAAIQEFINMLGQISDSSTHSCLEKNTGSNAYRPANDNFAEHAPGCVITTAGLKAEDTATEQLTPTGATTGLQGVKGSATASGTPECEFTQGKTGNKILNSGTGQNIAGAPKFAAGLFVMEASDLHHISTADLTAAAESAPLLHAAHAAYLLSKGAATDFRFKSSDELAEDVTFQTAFKRAVLSWKDGDPEPNNLGQLIKGAFGDKDQMTKTYKTDFGETDVPDLSSKTGGTKKRDQISSIAELQRLLSFYQAENIRSLTEEIKQLNNKTNQQKQATTESDATCEKKGRENNCKEGCKVEGKGNKESASMIRHTHQKKKQREQKNVEKLHQLPQGKKQQVAAHKVANGMEQNAKIPVLSR</sequence>
<evidence type="ECO:0000259" key="9">
    <source>
        <dbReference type="Pfam" id="PF00913"/>
    </source>
</evidence>
<comment type="subcellular location">
    <subcellularLocation>
        <location evidence="1">Cell membrane</location>
        <topology evidence="1">Lipid-anchor</topology>
        <topology evidence="1">GPI-anchor</topology>
    </subcellularLocation>
</comment>
<feature type="signal peptide" evidence="8">
    <location>
        <begin position="1"/>
        <end position="18"/>
    </location>
</feature>
<keyword evidence="3" id="KW-0336">GPI-anchor</keyword>
<dbReference type="InterPro" id="IPR001812">
    <property type="entry name" value="Trypano_VSG_A_N_dom"/>
</dbReference>
<feature type="domain" description="Trypanosome variant surface glycoprotein A-type N-terminal" evidence="9">
    <location>
        <begin position="13"/>
        <end position="371"/>
    </location>
</feature>
<dbReference type="GO" id="GO:0098552">
    <property type="term" value="C:side of membrane"/>
    <property type="evidence" value="ECO:0007669"/>
    <property type="project" value="UniProtKB-KW"/>
</dbReference>
<keyword evidence="2" id="KW-1003">Cell membrane</keyword>
<feature type="compositionally biased region" description="Low complexity" evidence="7">
    <location>
        <begin position="386"/>
        <end position="397"/>
    </location>
</feature>
<evidence type="ECO:0000256" key="7">
    <source>
        <dbReference type="SAM" id="MobiDB-lite"/>
    </source>
</evidence>
<keyword evidence="5" id="KW-0325">Glycoprotein</keyword>
<dbReference type="VEuPathDB" id="TriTrypDB:Tb427_000091200"/>
<feature type="compositionally biased region" description="Basic and acidic residues" evidence="7">
    <location>
        <begin position="402"/>
        <end position="424"/>
    </location>
</feature>
<evidence type="ECO:0000256" key="1">
    <source>
        <dbReference type="ARBA" id="ARBA00004609"/>
    </source>
</evidence>
<dbReference type="EMBL" id="KX699520">
    <property type="protein sequence ID" value="APD73476.1"/>
    <property type="molecule type" value="Genomic_DNA"/>
</dbReference>
<evidence type="ECO:0000256" key="3">
    <source>
        <dbReference type="ARBA" id="ARBA00022622"/>
    </source>
</evidence>
<keyword evidence="8" id="KW-0732">Signal</keyword>
<reference evidence="10" key="1">
    <citation type="submission" date="2016-08" db="EMBL/GenBank/DDBJ databases">
        <title>VSG repertoire of Trypanosoma brucei EATRO 1125.</title>
        <authorList>
            <person name="Cross G.A."/>
        </authorList>
    </citation>
    <scope>NUCLEOTIDE SEQUENCE</scope>
    <source>
        <strain evidence="10">EATRO 1125</strain>
    </source>
</reference>
<feature type="region of interest" description="Disordered" evidence="7">
    <location>
        <begin position="183"/>
        <end position="205"/>
    </location>
</feature>
<organism evidence="10">
    <name type="scientific">Trypanosoma brucei</name>
    <dbReference type="NCBI Taxonomy" id="5691"/>
    <lineage>
        <taxon>Eukaryota</taxon>
        <taxon>Discoba</taxon>
        <taxon>Euglenozoa</taxon>
        <taxon>Kinetoplastea</taxon>
        <taxon>Metakinetoplastina</taxon>
        <taxon>Trypanosomatida</taxon>
        <taxon>Trypanosomatidae</taxon>
        <taxon>Trypanosoma</taxon>
    </lineage>
</organism>
<accession>A0A1J0R6T9</accession>
<evidence type="ECO:0000313" key="10">
    <source>
        <dbReference type="EMBL" id="APD73476.1"/>
    </source>
</evidence>
<dbReference type="GO" id="GO:0042783">
    <property type="term" value="P:symbiont-mediated evasion of host immune response"/>
    <property type="evidence" value="ECO:0007669"/>
    <property type="project" value="InterPro"/>
</dbReference>
<feature type="region of interest" description="Disordered" evidence="7">
    <location>
        <begin position="386"/>
        <end position="479"/>
    </location>
</feature>
<keyword evidence="4" id="KW-0472">Membrane</keyword>
<feature type="compositionally biased region" description="Basic residues" evidence="7">
    <location>
        <begin position="431"/>
        <end position="440"/>
    </location>
</feature>
<evidence type="ECO:0000256" key="2">
    <source>
        <dbReference type="ARBA" id="ARBA00022475"/>
    </source>
</evidence>
<proteinExistence type="predicted"/>
<dbReference type="SUPFAM" id="SSF58087">
    <property type="entry name" value="Variant surface glycoprotein (N-terminal domain)"/>
    <property type="match status" value="1"/>
</dbReference>
<evidence type="ECO:0000256" key="6">
    <source>
        <dbReference type="ARBA" id="ARBA00023288"/>
    </source>
</evidence>
<evidence type="ECO:0000256" key="5">
    <source>
        <dbReference type="ARBA" id="ARBA00023180"/>
    </source>
</evidence>
<dbReference type="GO" id="GO:0005886">
    <property type="term" value="C:plasma membrane"/>
    <property type="evidence" value="ECO:0007669"/>
    <property type="project" value="UniProtKB-SubCell"/>
</dbReference>
<keyword evidence="6" id="KW-0449">Lipoprotein</keyword>
<dbReference type="Gene3D" id="1.10.470.10">
    <property type="entry name" value="Variant Surface Glycoprotein, subunit A, domain 2"/>
    <property type="match status" value="1"/>
</dbReference>
<name>A0A1J0R6T9_9TRYP</name>
<dbReference type="VEuPathDB" id="TriTrypDB:Tb11.v5.0599"/>
<evidence type="ECO:0000256" key="8">
    <source>
        <dbReference type="SAM" id="SignalP"/>
    </source>
</evidence>
<feature type="chain" id="PRO_5012045967" evidence="8">
    <location>
        <begin position="19"/>
        <end position="479"/>
    </location>
</feature>
<evidence type="ECO:0000256" key="4">
    <source>
        <dbReference type="ARBA" id="ARBA00023136"/>
    </source>
</evidence>
<dbReference type="Pfam" id="PF00913">
    <property type="entry name" value="Trypan_glycop"/>
    <property type="match status" value="1"/>
</dbReference>
<protein>
    <submittedName>
        <fullName evidence="10">Variant surface glycoprotein 1125.1240</fullName>
    </submittedName>
</protein>
<dbReference type="Gene3D" id="3.90.150.10">
    <property type="entry name" value="Variant Surface Glycoprotein, subunit A domain 1"/>
    <property type="match status" value="1"/>
</dbReference>
<dbReference type="Gene3D" id="4.10.110.20">
    <property type="entry name" value="Variant surface glycoprotein MITAT 1.2, VSG 221, C-terminal domain"/>
    <property type="match status" value="1"/>
</dbReference>
<dbReference type="AlphaFoldDB" id="A0A1J0R6T9"/>